<dbReference type="InterPro" id="IPR006693">
    <property type="entry name" value="AB_hydrolase_lipase"/>
</dbReference>
<dbReference type="GO" id="GO:0006629">
    <property type="term" value="P:lipid metabolic process"/>
    <property type="evidence" value="ECO:0007669"/>
    <property type="project" value="InterPro"/>
</dbReference>
<dbReference type="AlphaFoldDB" id="A0A226EKW1"/>
<evidence type="ECO:0000313" key="2">
    <source>
        <dbReference type="EMBL" id="OXA58345.1"/>
    </source>
</evidence>
<gene>
    <name evidence="2" type="ORF">Fcan01_07266</name>
</gene>
<evidence type="ECO:0000259" key="1">
    <source>
        <dbReference type="Pfam" id="PF04083"/>
    </source>
</evidence>
<dbReference type="Gene3D" id="3.40.50.1820">
    <property type="entry name" value="alpha/beta hydrolase"/>
    <property type="match status" value="1"/>
</dbReference>
<dbReference type="SUPFAM" id="SSF53474">
    <property type="entry name" value="alpha/beta-Hydrolases"/>
    <property type="match status" value="1"/>
</dbReference>
<evidence type="ECO:0000313" key="3">
    <source>
        <dbReference type="Proteomes" id="UP000198287"/>
    </source>
</evidence>
<dbReference type="Proteomes" id="UP000198287">
    <property type="component" value="Unassembled WGS sequence"/>
</dbReference>
<keyword evidence="3" id="KW-1185">Reference proteome</keyword>
<comment type="caution">
    <text evidence="2">The sequence shown here is derived from an EMBL/GenBank/DDBJ whole genome shotgun (WGS) entry which is preliminary data.</text>
</comment>
<name>A0A226EKW1_FOLCA</name>
<sequence length="139" mass="15640">MKLEYSKLVGYLILIICSTHSTFENNNNTSPRVSYPATDHSEECTTLECAYYQRIFREESKTRGFGQSGPDLIRGNGYKLEQHNLTSRDGYIISLFQILSGKDAKEKGHSSRIPVLLHHGVIADGFEWILNKVDTALGS</sequence>
<dbReference type="EMBL" id="LNIX01000003">
    <property type="protein sequence ID" value="OXA58345.1"/>
    <property type="molecule type" value="Genomic_DNA"/>
</dbReference>
<protein>
    <submittedName>
        <fullName evidence="2">Triacylglycerol lipase 2</fullName>
    </submittedName>
</protein>
<reference evidence="2 3" key="1">
    <citation type="submission" date="2015-12" db="EMBL/GenBank/DDBJ databases">
        <title>The genome of Folsomia candida.</title>
        <authorList>
            <person name="Faddeeva A."/>
            <person name="Derks M.F."/>
            <person name="Anvar Y."/>
            <person name="Smit S."/>
            <person name="Van Straalen N."/>
            <person name="Roelofs D."/>
        </authorList>
    </citation>
    <scope>NUCLEOTIDE SEQUENCE [LARGE SCALE GENOMIC DNA]</scope>
    <source>
        <strain evidence="2 3">VU population</strain>
        <tissue evidence="2">Whole body</tissue>
    </source>
</reference>
<dbReference type="OrthoDB" id="9974421at2759"/>
<dbReference type="InterPro" id="IPR029058">
    <property type="entry name" value="AB_hydrolase_fold"/>
</dbReference>
<dbReference type="Pfam" id="PF04083">
    <property type="entry name" value="Abhydro_lipase"/>
    <property type="match status" value="1"/>
</dbReference>
<proteinExistence type="predicted"/>
<organism evidence="2 3">
    <name type="scientific">Folsomia candida</name>
    <name type="common">Springtail</name>
    <dbReference type="NCBI Taxonomy" id="158441"/>
    <lineage>
        <taxon>Eukaryota</taxon>
        <taxon>Metazoa</taxon>
        <taxon>Ecdysozoa</taxon>
        <taxon>Arthropoda</taxon>
        <taxon>Hexapoda</taxon>
        <taxon>Collembola</taxon>
        <taxon>Entomobryomorpha</taxon>
        <taxon>Isotomoidea</taxon>
        <taxon>Isotomidae</taxon>
        <taxon>Proisotominae</taxon>
        <taxon>Folsomia</taxon>
    </lineage>
</organism>
<accession>A0A226EKW1</accession>
<feature type="domain" description="Partial AB-hydrolase lipase" evidence="1">
    <location>
        <begin position="71"/>
        <end position="131"/>
    </location>
</feature>